<dbReference type="EMBL" id="LN483077">
    <property type="protein sequence ID" value="CEA05419.1"/>
    <property type="molecule type" value="Genomic_DNA"/>
</dbReference>
<dbReference type="HOGENOM" id="CLU_955801_0_0_9"/>
<feature type="transmembrane region" description="Helical" evidence="1">
    <location>
        <begin position="25"/>
        <end position="47"/>
    </location>
</feature>
<dbReference type="PATRIC" id="fig|1461583.4.peg.2372"/>
<evidence type="ECO:0000313" key="2">
    <source>
        <dbReference type="EMBL" id="CEA05419.1"/>
    </source>
</evidence>
<keyword evidence="1" id="KW-0472">Membrane</keyword>
<keyword evidence="1" id="KW-0812">Transmembrane</keyword>
<proteinExistence type="predicted"/>
<name>A0A078MGG2_9BACL</name>
<gene>
    <name evidence="2" type="ORF">BN1050_02455</name>
</gene>
<accession>A0A078MGG2</accession>
<evidence type="ECO:0000256" key="1">
    <source>
        <dbReference type="SAM" id="Phobius"/>
    </source>
</evidence>
<sequence>MKERETFELDTTIIKKARQKSYRRMIWTSAVVVVTSLVTCSILAWQWNSWRLDQQMIQAELEYDVYGMNRYIGNFEESVRPWGATAQAPTYSLVAGHPVDVTMLQAPFNAPRAYIEPNDTTRYLQNGHKLKLWYAPEVTYAKLANDREILRNMPATKRVELAVSFDRSFTIEEWKKVAHNDITMAYWIDDEQPVDDQPIDERFAMGISLQDEGGDWLENPVAHFVESAERLAKDTRDKQLQATITKWQAHQKIRGVVLVGSPQQLYEATSAPFIRATSIGTMIDYYEEDVQ</sequence>
<reference evidence="2" key="1">
    <citation type="submission" date="2014-07" db="EMBL/GenBank/DDBJ databases">
        <authorList>
            <person name="Urmite Genomes Urmite Genomes"/>
        </authorList>
    </citation>
    <scope>NUCLEOTIDE SEQUENCE</scope>
    <source>
        <strain evidence="2">13S34_air</strain>
    </source>
</reference>
<protein>
    <submittedName>
        <fullName evidence="2">Uncharacterized protein</fullName>
    </submittedName>
</protein>
<keyword evidence="1" id="KW-1133">Transmembrane helix</keyword>
<dbReference type="AlphaFoldDB" id="A0A078MGG2"/>
<organism evidence="2">
    <name type="scientific">Metalysinibacillus saudimassiliensis</name>
    <dbReference type="NCBI Taxonomy" id="1461583"/>
    <lineage>
        <taxon>Bacteria</taxon>
        <taxon>Bacillati</taxon>
        <taxon>Bacillota</taxon>
        <taxon>Bacilli</taxon>
        <taxon>Bacillales</taxon>
        <taxon>Caryophanaceae</taxon>
        <taxon>Metalysinibacillus</taxon>
    </lineage>
</organism>